<protein>
    <recommendedName>
        <fullName evidence="6">MIOREX complex component 6</fullName>
    </recommendedName>
</protein>
<sequence>MEYHALRRMVLYYPTVIRCAPLRHNMTRVSCRNISSKGGGRDEKGDCSEDKDTSKDLGRVPSKLKRAYSGGKVVEEADPHASSLSQQRKQLLDISSSGRQKTTTGSNLHLLVPKVASTDHIPKKEVNTEGLFAGYRPLFLGNSSFPSDVRKGKNFHDLDEVLPNIQLVDASEKDGKLNVQEIIEDLQRTSLRESISNMEQSSSSHKRRPVIPWDASISGMVYNDMPFKHIPKNVVSKLKPFKLVRVERKSNSKNGKKPSMIKLQFHNRRINDTLEFVNLYRNKTHLHESFYHAKTYQESEYSNTNTNRRQKLLKARSDFEHKLKNYAYKHTFIKNDQELFRNELAKLNKVLAREFKKLTKLSIHNEFKREHLPLAVYVSKSNGTKKLFQRSLRMKIMDHIYPVYTTILSSLTHSKDLKKFENKIKESIEKIITRLSDEIPSTYFFQDGVDCIIQPSPIHNFKRMHWLRYTKRHNTFWGRSINKDVQVSFNDKYVVTRSGVRYTRYPTNLNTQLLETAFEEWDYYE</sequence>
<dbReference type="AlphaFoldDB" id="A0AA35J7X2"/>
<feature type="region of interest" description="Disordered" evidence="3">
    <location>
        <begin position="32"/>
        <end position="90"/>
    </location>
</feature>
<accession>A0AA35J7X2</accession>
<evidence type="ECO:0000313" key="4">
    <source>
        <dbReference type="EMBL" id="CAI4049551.1"/>
    </source>
</evidence>
<dbReference type="Proteomes" id="UP001162090">
    <property type="component" value="Chromosome 14"/>
</dbReference>
<dbReference type="InterPro" id="IPR014804">
    <property type="entry name" value="Pet20-like"/>
</dbReference>
<feature type="compositionally biased region" description="Basic and acidic residues" evidence="3">
    <location>
        <begin position="39"/>
        <end position="58"/>
    </location>
</feature>
<evidence type="ECO:0000256" key="1">
    <source>
        <dbReference type="ARBA" id="ARBA00004173"/>
    </source>
</evidence>
<proteinExistence type="predicted"/>
<evidence type="ECO:0000256" key="3">
    <source>
        <dbReference type="SAM" id="MobiDB-lite"/>
    </source>
</evidence>
<name>A0AA35J7X2_SACUV</name>
<organism evidence="4 5">
    <name type="scientific">Saccharomyces uvarum</name>
    <name type="common">Yeast</name>
    <name type="synonym">Saccharomyces bayanus var. uvarum</name>
    <dbReference type="NCBI Taxonomy" id="230603"/>
    <lineage>
        <taxon>Eukaryota</taxon>
        <taxon>Fungi</taxon>
        <taxon>Dikarya</taxon>
        <taxon>Ascomycota</taxon>
        <taxon>Saccharomycotina</taxon>
        <taxon>Saccharomycetes</taxon>
        <taxon>Saccharomycetales</taxon>
        <taxon>Saccharomycetaceae</taxon>
        <taxon>Saccharomyces</taxon>
    </lineage>
</organism>
<evidence type="ECO:0008006" key="6">
    <source>
        <dbReference type="Google" id="ProtNLM"/>
    </source>
</evidence>
<dbReference type="EMBL" id="OX365925">
    <property type="protein sequence ID" value="CAI4049551.1"/>
    <property type="molecule type" value="Genomic_DNA"/>
</dbReference>
<keyword evidence="2" id="KW-0496">Mitochondrion</keyword>
<comment type="subcellular location">
    <subcellularLocation>
        <location evidence="1">Mitochondrion</location>
    </subcellularLocation>
</comment>
<dbReference type="Pfam" id="PF08692">
    <property type="entry name" value="Pet20"/>
    <property type="match status" value="1"/>
</dbReference>
<reference evidence="4" key="1">
    <citation type="submission" date="2022-10" db="EMBL/GenBank/DDBJ databases">
        <authorList>
            <person name="Byrne P K."/>
        </authorList>
    </citation>
    <scope>NUCLEOTIDE SEQUENCE</scope>
    <source>
        <strain evidence="4">CBS7001</strain>
    </source>
</reference>
<evidence type="ECO:0000313" key="5">
    <source>
        <dbReference type="Proteomes" id="UP001162090"/>
    </source>
</evidence>
<dbReference type="GO" id="GO:0005739">
    <property type="term" value="C:mitochondrion"/>
    <property type="evidence" value="ECO:0007669"/>
    <property type="project" value="UniProtKB-SubCell"/>
</dbReference>
<evidence type="ECO:0000256" key="2">
    <source>
        <dbReference type="ARBA" id="ARBA00023128"/>
    </source>
</evidence>
<gene>
    <name evidence="4" type="primary">SUVC14G0380</name>
    <name evidence="4" type="ORF">SUVC_14G0380</name>
</gene>